<dbReference type="EMBL" id="DS683706">
    <property type="protein sequence ID" value="EEC04282.1"/>
    <property type="molecule type" value="Genomic_DNA"/>
</dbReference>
<reference evidence="2" key="2">
    <citation type="submission" date="2020-05" db="UniProtKB">
        <authorList>
            <consortium name="EnsemblMetazoa"/>
        </authorList>
    </citation>
    <scope>IDENTIFICATION</scope>
    <source>
        <strain evidence="2">wikel</strain>
    </source>
</reference>
<dbReference type="EMBL" id="ABJB010716766">
    <property type="status" value="NOT_ANNOTATED_CDS"/>
    <property type="molecule type" value="Genomic_DNA"/>
</dbReference>
<dbReference type="InParanoid" id="B7PCG0"/>
<dbReference type="HOGENOM" id="CLU_2944236_0_0_1"/>
<dbReference type="EnsemblMetazoa" id="ISCW017032-RA">
    <property type="protein sequence ID" value="ISCW017032-PA"/>
    <property type="gene ID" value="ISCW017032"/>
</dbReference>
<keyword evidence="3" id="KW-1185">Reference proteome</keyword>
<sequence length="60" mass="7022">MKLQLIRPLEARFLGGRMMIRSRSPEKQVHAFIPVERIRDEGVEISVRLIILPFTDMMLS</sequence>
<reference evidence="1 3" key="1">
    <citation type="submission" date="2008-03" db="EMBL/GenBank/DDBJ databases">
        <title>Annotation of Ixodes scapularis.</title>
        <authorList>
            <consortium name="Ixodes scapularis Genome Project Consortium"/>
            <person name="Caler E."/>
            <person name="Hannick L.I."/>
            <person name="Bidwell S."/>
            <person name="Joardar V."/>
            <person name="Thiagarajan M."/>
            <person name="Amedeo P."/>
            <person name="Galinsky K.J."/>
            <person name="Schobel S."/>
            <person name="Inman J."/>
            <person name="Hostetler J."/>
            <person name="Miller J."/>
            <person name="Hammond M."/>
            <person name="Megy K."/>
            <person name="Lawson D."/>
            <person name="Kodira C."/>
            <person name="Sutton G."/>
            <person name="Meyer J."/>
            <person name="Hill C.A."/>
            <person name="Birren B."/>
            <person name="Nene V."/>
            <person name="Collins F."/>
            <person name="Alarcon-Chaidez F."/>
            <person name="Wikel S."/>
            <person name="Strausberg R."/>
        </authorList>
    </citation>
    <scope>NUCLEOTIDE SEQUENCE [LARGE SCALE GENOMIC DNA]</scope>
    <source>
        <strain evidence="3">Wikel</strain>
        <strain evidence="1">Wikel colony</strain>
    </source>
</reference>
<evidence type="ECO:0000313" key="3">
    <source>
        <dbReference type="Proteomes" id="UP000001555"/>
    </source>
</evidence>
<dbReference type="VEuPathDB" id="VectorBase:ISCI017032"/>
<dbReference type="PaxDb" id="6945-B7PCG0"/>
<evidence type="ECO:0000313" key="2">
    <source>
        <dbReference type="EnsemblMetazoa" id="ISCW017032-PA"/>
    </source>
</evidence>
<evidence type="ECO:0000313" key="1">
    <source>
        <dbReference type="EMBL" id="EEC04282.1"/>
    </source>
</evidence>
<protein>
    <submittedName>
        <fullName evidence="1 2">Uncharacterized protein</fullName>
    </submittedName>
</protein>
<name>B7PCG0_IXOSC</name>
<organism>
    <name type="scientific">Ixodes scapularis</name>
    <name type="common">Black-legged tick</name>
    <name type="synonym">Deer tick</name>
    <dbReference type="NCBI Taxonomy" id="6945"/>
    <lineage>
        <taxon>Eukaryota</taxon>
        <taxon>Metazoa</taxon>
        <taxon>Ecdysozoa</taxon>
        <taxon>Arthropoda</taxon>
        <taxon>Chelicerata</taxon>
        <taxon>Arachnida</taxon>
        <taxon>Acari</taxon>
        <taxon>Parasitiformes</taxon>
        <taxon>Ixodida</taxon>
        <taxon>Ixodoidea</taxon>
        <taxon>Ixodidae</taxon>
        <taxon>Ixodinae</taxon>
        <taxon>Ixodes</taxon>
    </lineage>
</organism>
<dbReference type="AlphaFoldDB" id="B7PCG0"/>
<gene>
    <name evidence="1" type="ORF">IscW_ISCW017032</name>
</gene>
<dbReference type="Proteomes" id="UP000001555">
    <property type="component" value="Unassembled WGS sequence"/>
</dbReference>
<dbReference type="VEuPathDB" id="VectorBase:ISCW017032"/>
<proteinExistence type="predicted"/>
<accession>B7PCG0</accession>